<organism evidence="1">
    <name type="scientific">Myoviridae sp. ct5ra14</name>
    <dbReference type="NCBI Taxonomy" id="2827659"/>
    <lineage>
        <taxon>Viruses</taxon>
        <taxon>Duplodnaviria</taxon>
        <taxon>Heunggongvirae</taxon>
        <taxon>Uroviricota</taxon>
        <taxon>Caudoviricetes</taxon>
    </lineage>
</organism>
<reference evidence="1" key="1">
    <citation type="journal article" date="2021" name="Proc. Natl. Acad. Sci. U.S.A.">
        <title>A Catalog of Tens of Thousands of Viruses from Human Metagenomes Reveals Hidden Associations with Chronic Diseases.</title>
        <authorList>
            <person name="Tisza M.J."/>
            <person name="Buck C.B."/>
        </authorList>
    </citation>
    <scope>NUCLEOTIDE SEQUENCE</scope>
    <source>
        <strain evidence="1">Ct5ra14</strain>
    </source>
</reference>
<dbReference type="Pfam" id="PF21822">
    <property type="entry name" value="Phage_TAC_15"/>
    <property type="match status" value="1"/>
</dbReference>
<evidence type="ECO:0000313" key="1">
    <source>
        <dbReference type="EMBL" id="DAF57250.1"/>
    </source>
</evidence>
<protein>
    <submittedName>
        <fullName evidence="1">Tail assembly chaperone protein</fullName>
    </submittedName>
</protein>
<dbReference type="InterPro" id="IPR049156">
    <property type="entry name" value="Phage_chap_TAC_15-like"/>
</dbReference>
<accession>A0A8S5T398</accession>
<name>A0A8S5T398_9CAUD</name>
<sequence length="132" mass="15013">MREPVIFKTTDGDKQLTFKIYPFPATKSEDLLIRILLLTGKNLDLDASVSYKEIIRALASVPHMEAKALLDELLTCVYKIDGNNERQFSYDDADGYISNPMTLIRLRVESLKVNFSFFQSFGKLFSHAEPSS</sequence>
<dbReference type="EMBL" id="BK032730">
    <property type="protein sequence ID" value="DAF57250.1"/>
    <property type="molecule type" value="Genomic_DNA"/>
</dbReference>
<proteinExistence type="predicted"/>